<proteinExistence type="predicted"/>
<name>A0A9D3Y1T5_DREPO</name>
<dbReference type="EMBL" id="JAIWYP010000034">
    <property type="protein sequence ID" value="KAH3691527.1"/>
    <property type="molecule type" value="Genomic_DNA"/>
</dbReference>
<organism evidence="2 3">
    <name type="scientific">Dreissena polymorpha</name>
    <name type="common">Zebra mussel</name>
    <name type="synonym">Mytilus polymorpha</name>
    <dbReference type="NCBI Taxonomy" id="45954"/>
    <lineage>
        <taxon>Eukaryota</taxon>
        <taxon>Metazoa</taxon>
        <taxon>Spiralia</taxon>
        <taxon>Lophotrochozoa</taxon>
        <taxon>Mollusca</taxon>
        <taxon>Bivalvia</taxon>
        <taxon>Autobranchia</taxon>
        <taxon>Heteroconchia</taxon>
        <taxon>Euheterodonta</taxon>
        <taxon>Imparidentia</taxon>
        <taxon>Neoheterodontei</taxon>
        <taxon>Myida</taxon>
        <taxon>Dreissenoidea</taxon>
        <taxon>Dreissenidae</taxon>
        <taxon>Dreissena</taxon>
    </lineage>
</organism>
<feature type="region of interest" description="Disordered" evidence="1">
    <location>
        <begin position="1"/>
        <end position="78"/>
    </location>
</feature>
<sequence>MHSGQVGSHTATTGSPTAQDHNKIDSLSVKNQPLEIIQNFPESKKQTRKECWDTLRSSQNAASGPEGPQKHRTHTRGDLIITNTMMPRVRNNIINFEIHTHIR</sequence>
<evidence type="ECO:0000256" key="1">
    <source>
        <dbReference type="SAM" id="MobiDB-lite"/>
    </source>
</evidence>
<reference evidence="2" key="1">
    <citation type="journal article" date="2019" name="bioRxiv">
        <title>The Genome of the Zebra Mussel, Dreissena polymorpha: A Resource for Invasive Species Research.</title>
        <authorList>
            <person name="McCartney M.A."/>
            <person name="Auch B."/>
            <person name="Kono T."/>
            <person name="Mallez S."/>
            <person name="Zhang Y."/>
            <person name="Obille A."/>
            <person name="Becker A."/>
            <person name="Abrahante J.E."/>
            <person name="Garbe J."/>
            <person name="Badalamenti J.P."/>
            <person name="Herman A."/>
            <person name="Mangelson H."/>
            <person name="Liachko I."/>
            <person name="Sullivan S."/>
            <person name="Sone E.D."/>
            <person name="Koren S."/>
            <person name="Silverstein K.A.T."/>
            <person name="Beckman K.B."/>
            <person name="Gohl D.M."/>
        </authorList>
    </citation>
    <scope>NUCLEOTIDE SEQUENCE</scope>
    <source>
        <strain evidence="2">Duluth1</strain>
        <tissue evidence="2">Whole animal</tissue>
    </source>
</reference>
<evidence type="ECO:0000313" key="2">
    <source>
        <dbReference type="EMBL" id="KAH3691527.1"/>
    </source>
</evidence>
<feature type="compositionally biased region" description="Polar residues" evidence="1">
    <location>
        <begin position="1"/>
        <end position="19"/>
    </location>
</feature>
<comment type="caution">
    <text evidence="2">The sequence shown here is derived from an EMBL/GenBank/DDBJ whole genome shotgun (WGS) entry which is preliminary data.</text>
</comment>
<gene>
    <name evidence="2" type="ORF">DPMN_190770</name>
</gene>
<protein>
    <submittedName>
        <fullName evidence="2">Uncharacterized protein</fullName>
    </submittedName>
</protein>
<reference evidence="2" key="2">
    <citation type="submission" date="2020-11" db="EMBL/GenBank/DDBJ databases">
        <authorList>
            <person name="McCartney M.A."/>
            <person name="Auch B."/>
            <person name="Kono T."/>
            <person name="Mallez S."/>
            <person name="Becker A."/>
            <person name="Gohl D.M."/>
            <person name="Silverstein K.A.T."/>
            <person name="Koren S."/>
            <person name="Bechman K.B."/>
            <person name="Herman A."/>
            <person name="Abrahante J.E."/>
            <person name="Garbe J."/>
        </authorList>
    </citation>
    <scope>NUCLEOTIDE SEQUENCE</scope>
    <source>
        <strain evidence="2">Duluth1</strain>
        <tissue evidence="2">Whole animal</tissue>
    </source>
</reference>
<dbReference type="Proteomes" id="UP000828390">
    <property type="component" value="Unassembled WGS sequence"/>
</dbReference>
<accession>A0A9D3Y1T5</accession>
<evidence type="ECO:0000313" key="3">
    <source>
        <dbReference type="Proteomes" id="UP000828390"/>
    </source>
</evidence>
<keyword evidence="3" id="KW-1185">Reference proteome</keyword>
<feature type="compositionally biased region" description="Basic and acidic residues" evidence="1">
    <location>
        <begin position="42"/>
        <end position="53"/>
    </location>
</feature>
<dbReference type="AlphaFoldDB" id="A0A9D3Y1T5"/>